<comment type="caution">
    <text evidence="1">The sequence shown here is derived from an EMBL/GenBank/DDBJ whole genome shotgun (WGS) entry which is preliminary data.</text>
</comment>
<gene>
    <name evidence="1" type="ORF">GAK29_00681</name>
</gene>
<evidence type="ECO:0000313" key="2">
    <source>
        <dbReference type="Proteomes" id="UP000490535"/>
    </source>
</evidence>
<sequence length="41" mass="4808">MTRYLVTFGTEMNQRYQGQQFFDLVDKALMTQFALTKSALN</sequence>
<evidence type="ECO:0000313" key="1">
    <source>
        <dbReference type="EMBL" id="KAF1027436.1"/>
    </source>
</evidence>
<dbReference type="EMBL" id="WNDP01000010">
    <property type="protein sequence ID" value="KAF1027436.1"/>
    <property type="molecule type" value="Genomic_DNA"/>
</dbReference>
<accession>A0A833PIK9</accession>
<organism evidence="1 2">
    <name type="scientific">Acinetobacter bereziniae</name>
    <name type="common">Acinetobacter genomosp. 10</name>
    <dbReference type="NCBI Taxonomy" id="106648"/>
    <lineage>
        <taxon>Bacteria</taxon>
        <taxon>Pseudomonadati</taxon>
        <taxon>Pseudomonadota</taxon>
        <taxon>Gammaproteobacteria</taxon>
        <taxon>Moraxellales</taxon>
        <taxon>Moraxellaceae</taxon>
        <taxon>Acinetobacter</taxon>
    </lineage>
</organism>
<name>A0A833PIK9_ACIBZ</name>
<dbReference type="AlphaFoldDB" id="A0A833PIK9"/>
<protein>
    <submittedName>
        <fullName evidence="1">Uncharacterized protein</fullName>
    </submittedName>
</protein>
<proteinExistence type="predicted"/>
<reference evidence="2" key="1">
    <citation type="journal article" date="2020" name="MBio">
        <title>Horizontal gene transfer to a defensive symbiont with a reduced genome amongst a multipartite beetle microbiome.</title>
        <authorList>
            <person name="Waterworth S.C."/>
            <person name="Florez L.V."/>
            <person name="Rees E.R."/>
            <person name="Hertweck C."/>
            <person name="Kaltenpoth M."/>
            <person name="Kwan J.C."/>
        </authorList>
    </citation>
    <scope>NUCLEOTIDE SEQUENCE [LARGE SCALE GENOMIC DNA]</scope>
</reference>
<dbReference type="Proteomes" id="UP000490535">
    <property type="component" value="Unassembled WGS sequence"/>
</dbReference>